<dbReference type="Gene3D" id="3.40.50.300">
    <property type="entry name" value="P-loop containing nucleotide triphosphate hydrolases"/>
    <property type="match status" value="1"/>
</dbReference>
<dbReference type="GO" id="GO:0043215">
    <property type="term" value="P:daunorubicin transport"/>
    <property type="evidence" value="ECO:0007669"/>
    <property type="project" value="InterPro"/>
</dbReference>
<dbReference type="InterPro" id="IPR005894">
    <property type="entry name" value="DrrA"/>
</dbReference>
<reference evidence="11" key="1">
    <citation type="submission" date="2017-09" db="EMBL/GenBank/DDBJ databases">
        <title>Depth-based differentiation of microbial function through sediment-hosted aquifers and enrichment of novel symbionts in the deep terrestrial subsurface.</title>
        <authorList>
            <person name="Probst A.J."/>
            <person name="Ladd B."/>
            <person name="Jarett J.K."/>
            <person name="Geller-Mcgrath D.E."/>
            <person name="Sieber C.M.K."/>
            <person name="Emerson J.B."/>
            <person name="Anantharaman K."/>
            <person name="Thomas B.C."/>
            <person name="Malmstrom R."/>
            <person name="Stieglmeier M."/>
            <person name="Klingl A."/>
            <person name="Woyke T."/>
            <person name="Ryan C.M."/>
            <person name="Banfield J.F."/>
        </authorList>
    </citation>
    <scope>NUCLEOTIDE SEQUENCE [LARGE SCALE GENOMIC DNA]</scope>
</reference>
<sequence length="332" mass="37492">MLLLNSIEVKDLTRRFGDFTAVDKISFSVKEGEIFGLLGPNGAGKTTTIKMLTTMLKPTSGKAEVCGYEATADPDSIRSSFGIVFQDPSLDNQLTGYENLDFHARLYGISKERKNPRIKEVLKLVGLENKKSLLVKNYSGGMCRRLEIARGLIHYPKVLFLDEPTLGLDAQARHTIWDYIKKLNQREGITIFLTTHYMEEADFLCQRVAIMDSGKILTLDSPENLKNAIHQDIISLEVSDGQKALETLREFNWIKEAKLHNGFLDLRVESGERKIPLLVALLQKENILITSVNLHRPTLEDVFLSFTGSTIREEEATPLDRARMVIRAQRKG</sequence>
<dbReference type="PANTHER" id="PTHR43582">
    <property type="entry name" value="LINEARMYCIN RESISTANCE ATP-BINDING PROTEIN LNRL"/>
    <property type="match status" value="1"/>
</dbReference>
<evidence type="ECO:0000256" key="7">
    <source>
        <dbReference type="ARBA" id="ARBA00023136"/>
    </source>
</evidence>
<evidence type="ECO:0000256" key="8">
    <source>
        <dbReference type="ARBA" id="ARBA00049985"/>
    </source>
</evidence>
<dbReference type="NCBIfam" id="TIGR01188">
    <property type="entry name" value="drrA"/>
    <property type="match status" value="1"/>
</dbReference>
<dbReference type="EMBL" id="PETL01000029">
    <property type="protein sequence ID" value="PIV64759.1"/>
    <property type="molecule type" value="Genomic_DNA"/>
</dbReference>
<dbReference type="Proteomes" id="UP000228886">
    <property type="component" value="Unassembled WGS sequence"/>
</dbReference>
<dbReference type="InterPro" id="IPR017871">
    <property type="entry name" value="ABC_transporter-like_CS"/>
</dbReference>
<evidence type="ECO:0000256" key="1">
    <source>
        <dbReference type="ARBA" id="ARBA00004413"/>
    </source>
</evidence>
<comment type="caution">
    <text evidence="10">The sequence shown here is derived from an EMBL/GenBank/DDBJ whole genome shotgun (WGS) entry which is preliminary data.</text>
</comment>
<dbReference type="GO" id="GO:0005524">
    <property type="term" value="F:ATP binding"/>
    <property type="evidence" value="ECO:0007669"/>
    <property type="project" value="UniProtKB-KW"/>
</dbReference>
<dbReference type="InterPro" id="IPR025302">
    <property type="entry name" value="DrrA1/2-like_C"/>
</dbReference>
<dbReference type="PROSITE" id="PS00211">
    <property type="entry name" value="ABC_TRANSPORTER_1"/>
    <property type="match status" value="1"/>
</dbReference>
<dbReference type="GO" id="GO:0005886">
    <property type="term" value="C:plasma membrane"/>
    <property type="evidence" value="ECO:0007669"/>
    <property type="project" value="UniProtKB-SubCell"/>
</dbReference>
<comment type="subcellular location">
    <subcellularLocation>
        <location evidence="1">Cell membrane</location>
        <topology evidence="1">Peripheral membrane protein</topology>
        <orientation evidence="1">Cytoplasmic side</orientation>
    </subcellularLocation>
</comment>
<keyword evidence="6" id="KW-1278">Translocase</keyword>
<keyword evidence="2" id="KW-0813">Transport</keyword>
<organism evidence="10 11">
    <name type="scientific">bacterium (Candidatus Ratteibacteria) CG01_land_8_20_14_3_00_40_19</name>
    <dbReference type="NCBI Taxonomy" id="2014290"/>
    <lineage>
        <taxon>Bacteria</taxon>
        <taxon>Candidatus Ratteibacteria</taxon>
    </lineage>
</organism>
<keyword evidence="4" id="KW-0547">Nucleotide-binding</keyword>
<evidence type="ECO:0000313" key="11">
    <source>
        <dbReference type="Proteomes" id="UP000228886"/>
    </source>
</evidence>
<dbReference type="AlphaFoldDB" id="A0A2M7EAL5"/>
<keyword evidence="3" id="KW-1003">Cell membrane</keyword>
<dbReference type="GO" id="GO:0016887">
    <property type="term" value="F:ATP hydrolysis activity"/>
    <property type="evidence" value="ECO:0007669"/>
    <property type="project" value="InterPro"/>
</dbReference>
<proteinExistence type="inferred from homology"/>
<name>A0A2M7EAL5_9BACT</name>
<evidence type="ECO:0000256" key="5">
    <source>
        <dbReference type="ARBA" id="ARBA00022840"/>
    </source>
</evidence>
<dbReference type="FunFam" id="3.40.50.300:FF:000589">
    <property type="entry name" value="ABC transporter, ATP-binding subunit"/>
    <property type="match status" value="1"/>
</dbReference>
<keyword evidence="7" id="KW-0472">Membrane</keyword>
<feature type="domain" description="ABC transporter" evidence="9">
    <location>
        <begin position="7"/>
        <end position="238"/>
    </location>
</feature>
<dbReference type="PANTHER" id="PTHR43582:SF2">
    <property type="entry name" value="LINEARMYCIN RESISTANCE ATP-BINDING PROTEIN LNRL"/>
    <property type="match status" value="1"/>
</dbReference>
<dbReference type="InterPro" id="IPR003439">
    <property type="entry name" value="ABC_transporter-like_ATP-bd"/>
</dbReference>
<evidence type="ECO:0000256" key="3">
    <source>
        <dbReference type="ARBA" id="ARBA00022475"/>
    </source>
</evidence>
<accession>A0A2M7EAL5</accession>
<evidence type="ECO:0000256" key="6">
    <source>
        <dbReference type="ARBA" id="ARBA00022967"/>
    </source>
</evidence>
<dbReference type="Pfam" id="PF00005">
    <property type="entry name" value="ABC_tran"/>
    <property type="match status" value="1"/>
</dbReference>
<evidence type="ECO:0000256" key="2">
    <source>
        <dbReference type="ARBA" id="ARBA00022448"/>
    </source>
</evidence>
<gene>
    <name evidence="10" type="ORF">COS11_00505</name>
</gene>
<comment type="similarity">
    <text evidence="8">Belongs to the ABC transporter superfamily. Drug exporter-1 (DrugE1) (TC 3.A.1.105) family.</text>
</comment>
<dbReference type="Pfam" id="PF13732">
    <property type="entry name" value="DrrA1-3_C"/>
    <property type="match status" value="1"/>
</dbReference>
<dbReference type="InterPro" id="IPR003593">
    <property type="entry name" value="AAA+_ATPase"/>
</dbReference>
<evidence type="ECO:0000259" key="9">
    <source>
        <dbReference type="PROSITE" id="PS50893"/>
    </source>
</evidence>
<dbReference type="PROSITE" id="PS50893">
    <property type="entry name" value="ABC_TRANSPORTER_2"/>
    <property type="match status" value="1"/>
</dbReference>
<keyword evidence="5 10" id="KW-0067">ATP-binding</keyword>
<evidence type="ECO:0000313" key="10">
    <source>
        <dbReference type="EMBL" id="PIV64759.1"/>
    </source>
</evidence>
<dbReference type="SMART" id="SM00382">
    <property type="entry name" value="AAA"/>
    <property type="match status" value="1"/>
</dbReference>
<protein>
    <submittedName>
        <fullName evidence="10">ABC transporter ATP-binding protein</fullName>
    </submittedName>
</protein>
<dbReference type="GO" id="GO:1900753">
    <property type="term" value="P:doxorubicin transport"/>
    <property type="evidence" value="ECO:0007669"/>
    <property type="project" value="InterPro"/>
</dbReference>
<evidence type="ECO:0000256" key="4">
    <source>
        <dbReference type="ARBA" id="ARBA00022741"/>
    </source>
</evidence>
<dbReference type="SUPFAM" id="SSF52540">
    <property type="entry name" value="P-loop containing nucleoside triphosphate hydrolases"/>
    <property type="match status" value="1"/>
</dbReference>
<dbReference type="InterPro" id="IPR027417">
    <property type="entry name" value="P-loop_NTPase"/>
</dbReference>